<name>A0ABU8HDP7_9BACI</name>
<keyword evidence="4" id="KW-1185">Reference proteome</keyword>
<dbReference type="Gene3D" id="3.40.50.1110">
    <property type="entry name" value="SGNH hydrolase"/>
    <property type="match status" value="1"/>
</dbReference>
<sequence>MSKILKKWMVQVVIILFLTGCSSNQANAFLTTKQVSLLPKQEIPANFFPRELKVVSIGDSLTQGIGDSTNSGGYIPHLTQSFNSLKEIKSTEFINLGKKGLKTSGLLKQLEDSSVREEIEMADIVMITIGGNDLMSVIKRNFTSLTLELFSTESSLYQERLTTVLTKIRHINQDAGIVLIGIYNPFLFLFSKVPETESILKDWNAVSERTVINSVENAFFVNIADLFMNIEEKLLSDDFFHPNDLGYQRISERVFEFLSKGNRFETLIENSLIKNEE</sequence>
<feature type="domain" description="SGNH hydrolase-type esterase" evidence="2">
    <location>
        <begin position="57"/>
        <end position="249"/>
    </location>
</feature>
<reference evidence="3 4" key="1">
    <citation type="journal article" date="2018" name="J. Microbiol.">
        <title>Bacillus spongiae sp. nov., isolated from sponge of Jeju Island.</title>
        <authorList>
            <person name="Lee G.E."/>
            <person name="Im W.T."/>
            <person name="Park J.S."/>
        </authorList>
    </citation>
    <scope>NUCLEOTIDE SEQUENCE [LARGE SCALE GENOMIC DNA]</scope>
    <source>
        <strain evidence="3 4">135PIL107-10</strain>
    </source>
</reference>
<dbReference type="PANTHER" id="PTHR30383">
    <property type="entry name" value="THIOESTERASE 1/PROTEASE 1/LYSOPHOSPHOLIPASE L1"/>
    <property type="match status" value="1"/>
</dbReference>
<dbReference type="PROSITE" id="PS51257">
    <property type="entry name" value="PROKAR_LIPOPROTEIN"/>
    <property type="match status" value="1"/>
</dbReference>
<dbReference type="SUPFAM" id="SSF52266">
    <property type="entry name" value="SGNH hydrolase"/>
    <property type="match status" value="1"/>
</dbReference>
<dbReference type="Proteomes" id="UP001312865">
    <property type="component" value="Unassembled WGS sequence"/>
</dbReference>
<evidence type="ECO:0000313" key="4">
    <source>
        <dbReference type="Proteomes" id="UP001312865"/>
    </source>
</evidence>
<comment type="caution">
    <text evidence="3">The sequence shown here is derived from an EMBL/GenBank/DDBJ whole genome shotgun (WGS) entry which is preliminary data.</text>
</comment>
<gene>
    <name evidence="3" type="ORF">WAK64_09550</name>
</gene>
<organism evidence="3 4">
    <name type="scientific">Bacillus spongiae</name>
    <dbReference type="NCBI Taxonomy" id="2683610"/>
    <lineage>
        <taxon>Bacteria</taxon>
        <taxon>Bacillati</taxon>
        <taxon>Bacillota</taxon>
        <taxon>Bacilli</taxon>
        <taxon>Bacillales</taxon>
        <taxon>Bacillaceae</taxon>
        <taxon>Bacillus</taxon>
    </lineage>
</organism>
<dbReference type="RefSeq" id="WP_336586733.1">
    <property type="nucleotide sequence ID" value="NZ_JBBAXC010000006.1"/>
</dbReference>
<dbReference type="InterPro" id="IPR036514">
    <property type="entry name" value="SGNH_hydro_sf"/>
</dbReference>
<evidence type="ECO:0000256" key="1">
    <source>
        <dbReference type="SAM" id="SignalP"/>
    </source>
</evidence>
<dbReference type="EMBL" id="JBBAXC010000006">
    <property type="protein sequence ID" value="MEI5907301.1"/>
    <property type="molecule type" value="Genomic_DNA"/>
</dbReference>
<evidence type="ECO:0000259" key="2">
    <source>
        <dbReference type="Pfam" id="PF13472"/>
    </source>
</evidence>
<protein>
    <submittedName>
        <fullName evidence="3">GDSL-type esterase/lipase family protein</fullName>
    </submittedName>
</protein>
<feature type="signal peptide" evidence="1">
    <location>
        <begin position="1"/>
        <end position="28"/>
    </location>
</feature>
<accession>A0ABU8HDP7</accession>
<dbReference type="InterPro" id="IPR051532">
    <property type="entry name" value="Ester_Hydrolysis_Enzymes"/>
</dbReference>
<feature type="chain" id="PRO_5047377739" evidence="1">
    <location>
        <begin position="29"/>
        <end position="277"/>
    </location>
</feature>
<keyword evidence="1" id="KW-0732">Signal</keyword>
<dbReference type="InterPro" id="IPR013830">
    <property type="entry name" value="SGNH_hydro"/>
</dbReference>
<evidence type="ECO:0000313" key="3">
    <source>
        <dbReference type="EMBL" id="MEI5907301.1"/>
    </source>
</evidence>
<proteinExistence type="predicted"/>
<dbReference type="PANTHER" id="PTHR30383:SF27">
    <property type="entry name" value="SPORE GERMINATION LIPASE LIPC"/>
    <property type="match status" value="1"/>
</dbReference>
<dbReference type="Pfam" id="PF13472">
    <property type="entry name" value="Lipase_GDSL_2"/>
    <property type="match status" value="1"/>
</dbReference>